<dbReference type="InterPro" id="IPR021109">
    <property type="entry name" value="Peptidase_aspartic_dom_sf"/>
</dbReference>
<dbReference type="GO" id="GO:0004190">
    <property type="term" value="F:aspartic-type endopeptidase activity"/>
    <property type="evidence" value="ECO:0007669"/>
    <property type="project" value="UniProtKB-KW"/>
</dbReference>
<dbReference type="OMA" id="PMTPIRN"/>
<feature type="domain" description="Peptidase A1" evidence="6">
    <location>
        <begin position="81"/>
        <end position="446"/>
    </location>
</feature>
<keyword evidence="4 7" id="KW-0645">Protease</keyword>
<reference evidence="7 8" key="1">
    <citation type="journal article" date="2012" name="Science">
        <title>The Paleozoic origin of enzymatic lignin decomposition reconstructed from 31 fungal genomes.</title>
        <authorList>
            <person name="Floudas D."/>
            <person name="Binder M."/>
            <person name="Riley R."/>
            <person name="Barry K."/>
            <person name="Blanchette R.A."/>
            <person name="Henrissat B."/>
            <person name="Martinez A.T."/>
            <person name="Otillar R."/>
            <person name="Spatafora J.W."/>
            <person name="Yadav J.S."/>
            <person name="Aerts A."/>
            <person name="Benoit I."/>
            <person name="Boyd A."/>
            <person name="Carlson A."/>
            <person name="Copeland A."/>
            <person name="Coutinho P.M."/>
            <person name="de Vries R.P."/>
            <person name="Ferreira P."/>
            <person name="Findley K."/>
            <person name="Foster B."/>
            <person name="Gaskell J."/>
            <person name="Glotzer D."/>
            <person name="Gorecki P."/>
            <person name="Heitman J."/>
            <person name="Hesse C."/>
            <person name="Hori C."/>
            <person name="Igarashi K."/>
            <person name="Jurgens J.A."/>
            <person name="Kallen N."/>
            <person name="Kersten P."/>
            <person name="Kohler A."/>
            <person name="Kuees U."/>
            <person name="Kumar T.K.A."/>
            <person name="Kuo A."/>
            <person name="LaButti K."/>
            <person name="Larrondo L.F."/>
            <person name="Lindquist E."/>
            <person name="Ling A."/>
            <person name="Lombard V."/>
            <person name="Lucas S."/>
            <person name="Lundell T."/>
            <person name="Martin R."/>
            <person name="McLaughlin D.J."/>
            <person name="Morgenstern I."/>
            <person name="Morin E."/>
            <person name="Murat C."/>
            <person name="Nagy L.G."/>
            <person name="Nolan M."/>
            <person name="Ohm R.A."/>
            <person name="Patyshakuliyeva A."/>
            <person name="Rokas A."/>
            <person name="Ruiz-Duenas F.J."/>
            <person name="Sabat G."/>
            <person name="Salamov A."/>
            <person name="Samejima M."/>
            <person name="Schmutz J."/>
            <person name="Slot J.C."/>
            <person name="St John F."/>
            <person name="Stenlid J."/>
            <person name="Sun H."/>
            <person name="Sun S."/>
            <person name="Syed K."/>
            <person name="Tsang A."/>
            <person name="Wiebenga A."/>
            <person name="Young D."/>
            <person name="Pisabarro A."/>
            <person name="Eastwood D.C."/>
            <person name="Martin F."/>
            <person name="Cullen D."/>
            <person name="Grigoriev I.V."/>
            <person name="Hibbett D.S."/>
        </authorList>
    </citation>
    <scope>NUCLEOTIDE SEQUENCE [LARGE SCALE GENOMIC DNA]</scope>
    <source>
        <strain evidence="7 8">ATCC 11539</strain>
    </source>
</reference>
<organism evidence="7 8">
    <name type="scientific">Gloeophyllum trabeum (strain ATCC 11539 / FP-39264 / Madison 617)</name>
    <name type="common">Brown rot fungus</name>
    <dbReference type="NCBI Taxonomy" id="670483"/>
    <lineage>
        <taxon>Eukaryota</taxon>
        <taxon>Fungi</taxon>
        <taxon>Dikarya</taxon>
        <taxon>Basidiomycota</taxon>
        <taxon>Agaricomycotina</taxon>
        <taxon>Agaricomycetes</taxon>
        <taxon>Gloeophyllales</taxon>
        <taxon>Gloeophyllaceae</taxon>
        <taxon>Gloeophyllum</taxon>
    </lineage>
</organism>
<accession>S7Q3K4</accession>
<sequence>MAHLTIVLFALSAIFFPQLSRALPYGLDNREVSTGGFDPSRLTKDTLSTAQNRGRSSVLPLKRSAQKITSMGLGDQYDVIYDVVIQIGNISTPVQLDTGSSDLWVITDACKTQSCNSTTSPRYPSASVSNPELNFTIDYGDSLHRAMVSGSINSDSVQFAGFSMSNQLFGAVNVSNTSVHQFNDAGIVGFGFPLLSAIERDSARSSSDLASGQRNLADQFFSAMAENGTLLSRLAVSGQLEQAMFSLALQRDVIDISSNPGRLTLGGLPNGIDNKSLTWVPVRLYTEENGGAAPPSFAPSETYPLYWEVMLDAVYFDGKKLPNPTGNISQGVSALIDSGTSFILGPQNNIQQIFGTACDTQHTLAFEIGGKMFPVDPRDLLSQQLRGNPSVYNACVASDSFATDPAQRGALFSWVLGDTFFKSNLIAFYFGNLTHPSADPPRIGFLSTVSSDASKTFTADIKKAQEDRGAFTYTSDSPYVAATATATARSSASGMHVTDSIYMPLFTSLALFSLLRL</sequence>
<evidence type="ECO:0000313" key="8">
    <source>
        <dbReference type="Proteomes" id="UP000030669"/>
    </source>
</evidence>
<dbReference type="InterPro" id="IPR001461">
    <property type="entry name" value="Aspartic_peptidase_A1"/>
</dbReference>
<feature type="signal peptide" evidence="5">
    <location>
        <begin position="1"/>
        <end position="22"/>
    </location>
</feature>
<dbReference type="Gene3D" id="2.40.70.10">
    <property type="entry name" value="Acid Proteases"/>
    <property type="match status" value="2"/>
</dbReference>
<dbReference type="AlphaFoldDB" id="S7Q3K4"/>
<dbReference type="PANTHER" id="PTHR47966">
    <property type="entry name" value="BETA-SITE APP-CLEAVING ENZYME, ISOFORM A-RELATED"/>
    <property type="match status" value="1"/>
</dbReference>
<feature type="active site" evidence="3">
    <location>
        <position position="337"/>
    </location>
</feature>
<dbReference type="RefSeq" id="XP_007867471.1">
    <property type="nucleotide sequence ID" value="XM_007869280.1"/>
</dbReference>
<dbReference type="PRINTS" id="PR00792">
    <property type="entry name" value="PEPSIN"/>
</dbReference>
<keyword evidence="8" id="KW-1185">Reference proteome</keyword>
<dbReference type="Proteomes" id="UP000030669">
    <property type="component" value="Unassembled WGS sequence"/>
</dbReference>
<dbReference type="GeneID" id="19304275"/>
<dbReference type="OrthoDB" id="3089at2759"/>
<keyword evidence="5" id="KW-0732">Signal</keyword>
<evidence type="ECO:0000256" key="2">
    <source>
        <dbReference type="ARBA" id="ARBA00022750"/>
    </source>
</evidence>
<dbReference type="InterPro" id="IPR034164">
    <property type="entry name" value="Pepsin-like_dom"/>
</dbReference>
<feature type="active site" evidence="3">
    <location>
        <position position="97"/>
    </location>
</feature>
<dbReference type="GO" id="GO:0006508">
    <property type="term" value="P:proteolysis"/>
    <property type="evidence" value="ECO:0007669"/>
    <property type="project" value="UniProtKB-KW"/>
</dbReference>
<gene>
    <name evidence="7" type="ORF">GLOTRDRAFT_139523</name>
</gene>
<feature type="chain" id="PRO_5004555940" evidence="5">
    <location>
        <begin position="23"/>
        <end position="517"/>
    </location>
</feature>
<dbReference type="STRING" id="670483.S7Q3K4"/>
<dbReference type="eggNOG" id="KOG1339">
    <property type="taxonomic scope" value="Eukaryota"/>
</dbReference>
<protein>
    <submittedName>
        <fullName evidence="7">Acid protease</fullName>
    </submittedName>
</protein>
<dbReference type="CDD" id="cd05471">
    <property type="entry name" value="pepsin_like"/>
    <property type="match status" value="1"/>
</dbReference>
<dbReference type="PANTHER" id="PTHR47966:SF51">
    <property type="entry name" value="BETA-SITE APP-CLEAVING ENZYME, ISOFORM A-RELATED"/>
    <property type="match status" value="1"/>
</dbReference>
<dbReference type="KEGG" id="gtr:GLOTRDRAFT_139523"/>
<dbReference type="EMBL" id="KB469304">
    <property type="protein sequence ID" value="EPQ54142.1"/>
    <property type="molecule type" value="Genomic_DNA"/>
</dbReference>
<dbReference type="PROSITE" id="PS00141">
    <property type="entry name" value="ASP_PROTEASE"/>
    <property type="match status" value="1"/>
</dbReference>
<evidence type="ECO:0000313" key="7">
    <source>
        <dbReference type="EMBL" id="EPQ54142.1"/>
    </source>
</evidence>
<dbReference type="SUPFAM" id="SSF50630">
    <property type="entry name" value="Acid proteases"/>
    <property type="match status" value="1"/>
</dbReference>
<evidence type="ECO:0000256" key="3">
    <source>
        <dbReference type="PIRSR" id="PIRSR601461-1"/>
    </source>
</evidence>
<dbReference type="InterPro" id="IPR001969">
    <property type="entry name" value="Aspartic_peptidase_AS"/>
</dbReference>
<evidence type="ECO:0000256" key="1">
    <source>
        <dbReference type="ARBA" id="ARBA00007447"/>
    </source>
</evidence>
<dbReference type="HOGENOM" id="CLU_021426_0_0_1"/>
<dbReference type="Pfam" id="PF00026">
    <property type="entry name" value="Asp"/>
    <property type="match status" value="1"/>
</dbReference>
<keyword evidence="4" id="KW-0378">Hydrolase</keyword>
<dbReference type="InterPro" id="IPR033121">
    <property type="entry name" value="PEPTIDASE_A1"/>
</dbReference>
<evidence type="ECO:0000256" key="5">
    <source>
        <dbReference type="SAM" id="SignalP"/>
    </source>
</evidence>
<evidence type="ECO:0000256" key="4">
    <source>
        <dbReference type="RuleBase" id="RU000454"/>
    </source>
</evidence>
<dbReference type="PROSITE" id="PS51767">
    <property type="entry name" value="PEPTIDASE_A1"/>
    <property type="match status" value="1"/>
</dbReference>
<keyword evidence="2 4" id="KW-0064">Aspartyl protease</keyword>
<name>S7Q3K4_GLOTA</name>
<proteinExistence type="inferred from homology"/>
<comment type="similarity">
    <text evidence="1 4">Belongs to the peptidase A1 family.</text>
</comment>
<evidence type="ECO:0000259" key="6">
    <source>
        <dbReference type="PROSITE" id="PS51767"/>
    </source>
</evidence>